<dbReference type="SUPFAM" id="SSF47413">
    <property type="entry name" value="lambda repressor-like DNA-binding domains"/>
    <property type="match status" value="1"/>
</dbReference>
<evidence type="ECO:0000313" key="6">
    <source>
        <dbReference type="EMBL" id="APB30741.1"/>
    </source>
</evidence>
<evidence type="ECO:0000256" key="4">
    <source>
        <dbReference type="ARBA" id="ARBA00023163"/>
    </source>
</evidence>
<dbReference type="Gene3D" id="1.10.260.40">
    <property type="entry name" value="lambda repressor-like DNA-binding domains"/>
    <property type="match status" value="1"/>
</dbReference>
<keyword evidence="3" id="KW-0238">DNA-binding</keyword>
<dbReference type="InterPro" id="IPR028082">
    <property type="entry name" value="Peripla_BP_I"/>
</dbReference>
<evidence type="ECO:0000259" key="5">
    <source>
        <dbReference type="PROSITE" id="PS50932"/>
    </source>
</evidence>
<dbReference type="STRING" id="519472.BHY08_02200"/>
<evidence type="ECO:0000313" key="7">
    <source>
        <dbReference type="Proteomes" id="UP000191200"/>
    </source>
</evidence>
<dbReference type="GO" id="GO:0000976">
    <property type="term" value="F:transcription cis-regulatory region binding"/>
    <property type="evidence" value="ECO:0007669"/>
    <property type="project" value="TreeGrafter"/>
</dbReference>
<dbReference type="RefSeq" id="WP_071456313.1">
    <property type="nucleotide sequence ID" value="NZ_CP017267.1"/>
</dbReference>
<keyword evidence="2" id="KW-0805">Transcription regulation</keyword>
<organism evidence="6 7">
    <name type="scientific">Vagococcus teuberi</name>
    <dbReference type="NCBI Taxonomy" id="519472"/>
    <lineage>
        <taxon>Bacteria</taxon>
        <taxon>Bacillati</taxon>
        <taxon>Bacillota</taxon>
        <taxon>Bacilli</taxon>
        <taxon>Lactobacillales</taxon>
        <taxon>Enterococcaceae</taxon>
        <taxon>Vagococcus</taxon>
    </lineage>
</organism>
<dbReference type="CDD" id="cd01392">
    <property type="entry name" value="HTH_LacI"/>
    <property type="match status" value="1"/>
</dbReference>
<dbReference type="GO" id="GO:0003700">
    <property type="term" value="F:DNA-binding transcription factor activity"/>
    <property type="evidence" value="ECO:0007669"/>
    <property type="project" value="TreeGrafter"/>
</dbReference>
<dbReference type="KEGG" id="vte:BHY08_02200"/>
<dbReference type="SMART" id="SM00354">
    <property type="entry name" value="HTH_LACI"/>
    <property type="match status" value="1"/>
</dbReference>
<dbReference type="EMBL" id="CP017267">
    <property type="protein sequence ID" value="APB30741.1"/>
    <property type="molecule type" value="Genomic_DNA"/>
</dbReference>
<dbReference type="InterPro" id="IPR025997">
    <property type="entry name" value="SBP_2_dom"/>
</dbReference>
<reference evidence="6 7" key="1">
    <citation type="submission" date="2016-09" db="EMBL/GenBank/DDBJ databases">
        <title>Vagococcus teuberi sp. nov., isolated from the Malian artisanal sour milk fene.</title>
        <authorList>
            <person name="Wullschleger S."/>
            <person name="Seifert C."/>
            <person name="Baumgartner S."/>
            <person name="Lacroix C."/>
            <person name="Bonfoh B."/>
            <person name="Stevens M.J."/>
            <person name="Meile L."/>
        </authorList>
    </citation>
    <scope>NUCLEOTIDE SEQUENCE [LARGE SCALE GENOMIC DNA]</scope>
    <source>
        <strain evidence="6 7">DSM 21459</strain>
    </source>
</reference>
<evidence type="ECO:0000256" key="2">
    <source>
        <dbReference type="ARBA" id="ARBA00023015"/>
    </source>
</evidence>
<sequence length="330" mass="37578">MKATMKDVAALAGVGVGTVSRVINGIKVKEQTKDKVESAIEILNYERNEYARGLKKNKTNTLALIVPTIWHPFFSEFAYYVEEELSKEGYKLYLCNSNGEADKEKEYIQMVKQNKVDGIIGVTYSDIDKYVSANLPFVSIDRYFTEDVYYVTSDNLLGGKIAASELIKRKVQYPAYISSVSKYKNETLKRYEGFSEYCEDHNLSVVKLMVDEPRVNFVQQVEQFLIEHPEIDGIFAVNDLTALDIIKVLDKLERKVGEDIQIIGFDGSKTALDQNYLLSTIRQQVDKMAEVSVQNIIKLIDGNEVPKRVMLPVKFVEGYTTKKNIDIIEK</sequence>
<dbReference type="CDD" id="cd06291">
    <property type="entry name" value="PBP1_Qymf-like"/>
    <property type="match status" value="1"/>
</dbReference>
<evidence type="ECO:0000256" key="1">
    <source>
        <dbReference type="ARBA" id="ARBA00022491"/>
    </source>
</evidence>
<dbReference type="PANTHER" id="PTHR30146">
    <property type="entry name" value="LACI-RELATED TRANSCRIPTIONAL REPRESSOR"/>
    <property type="match status" value="1"/>
</dbReference>
<dbReference type="PROSITE" id="PS50932">
    <property type="entry name" value="HTH_LACI_2"/>
    <property type="match status" value="1"/>
</dbReference>
<dbReference type="SUPFAM" id="SSF53822">
    <property type="entry name" value="Periplasmic binding protein-like I"/>
    <property type="match status" value="1"/>
</dbReference>
<protein>
    <submittedName>
        <fullName evidence="6">LacI family transcriptional regulator</fullName>
    </submittedName>
</protein>
<name>A0A1J0A471_9ENTE</name>
<dbReference type="Gene3D" id="3.40.50.2300">
    <property type="match status" value="2"/>
</dbReference>
<proteinExistence type="predicted"/>
<dbReference type="AlphaFoldDB" id="A0A1J0A471"/>
<dbReference type="PROSITE" id="PS00356">
    <property type="entry name" value="HTH_LACI_1"/>
    <property type="match status" value="1"/>
</dbReference>
<dbReference type="PANTHER" id="PTHR30146:SF95">
    <property type="entry name" value="RIBOSE OPERON REPRESSOR"/>
    <property type="match status" value="1"/>
</dbReference>
<keyword evidence="7" id="KW-1185">Reference proteome</keyword>
<keyword evidence="4" id="KW-0804">Transcription</keyword>
<evidence type="ECO:0000256" key="3">
    <source>
        <dbReference type="ARBA" id="ARBA00023125"/>
    </source>
</evidence>
<dbReference type="InterPro" id="IPR000843">
    <property type="entry name" value="HTH_LacI"/>
</dbReference>
<dbReference type="Proteomes" id="UP000191200">
    <property type="component" value="Chromosome"/>
</dbReference>
<dbReference type="OrthoDB" id="9796186at2"/>
<feature type="domain" description="HTH lacI-type" evidence="5">
    <location>
        <begin position="3"/>
        <end position="56"/>
    </location>
</feature>
<dbReference type="Pfam" id="PF13407">
    <property type="entry name" value="Peripla_BP_4"/>
    <property type="match status" value="1"/>
</dbReference>
<dbReference type="InterPro" id="IPR010982">
    <property type="entry name" value="Lambda_DNA-bd_dom_sf"/>
</dbReference>
<dbReference type="PRINTS" id="PR00036">
    <property type="entry name" value="HTHLACI"/>
</dbReference>
<accession>A0A1J0A471</accession>
<gene>
    <name evidence="6" type="ORF">BHY08_02200</name>
</gene>
<dbReference type="Pfam" id="PF00356">
    <property type="entry name" value="LacI"/>
    <property type="match status" value="1"/>
</dbReference>
<keyword evidence="1" id="KW-0678">Repressor</keyword>